<evidence type="ECO:0000313" key="9">
    <source>
        <dbReference type="Proteomes" id="UP000320244"/>
    </source>
</evidence>
<organism evidence="8 9">
    <name type="scientific">Leekyejoonella antrihumi</name>
    <dbReference type="NCBI Taxonomy" id="1660198"/>
    <lineage>
        <taxon>Bacteria</taxon>
        <taxon>Bacillati</taxon>
        <taxon>Actinomycetota</taxon>
        <taxon>Actinomycetes</taxon>
        <taxon>Micrococcales</taxon>
        <taxon>Dermacoccaceae</taxon>
        <taxon>Leekyejoonella</taxon>
    </lineage>
</organism>
<keyword evidence="3 5" id="KW-0238">DNA-binding</keyword>
<dbReference type="InterPro" id="IPR010998">
    <property type="entry name" value="Integrase_recombinase_N"/>
</dbReference>
<dbReference type="Gene3D" id="1.10.150.130">
    <property type="match status" value="1"/>
</dbReference>
<keyword evidence="9" id="KW-1185">Reference proteome</keyword>
<dbReference type="EMBL" id="VCQV01000045">
    <property type="protein sequence ID" value="TWP33255.1"/>
    <property type="molecule type" value="Genomic_DNA"/>
</dbReference>
<feature type="domain" description="Tyr recombinase" evidence="6">
    <location>
        <begin position="105"/>
        <end position="302"/>
    </location>
</feature>
<sequence>MDVFLAARAAAKPSPHTRAAYRRDLTGILAIIAHQAGGEFDEVTVEDLTPRVLREAFAAFAGTHAKASIGRAWSTWNQFFAFLVADGYRDGNPMAAVPKAHPRSTGPKPLTGTDTVQRLLTSAALPRPDARNPWPERDLAVLATLLLTGLRSAELLCLKVSSITGGPGERRIRVVGKGSKARTVPIEDALQQVIDAYQASRREQFPAKRIGARSALFVDHHGKPLQRSGLQYLVATGLRAAGVADHRSPYALVHALRHTFATTLAQHGTSARELMTLLGHASMATSQNYIDATAVEQRAAAAANPMYQALNRPAR</sequence>
<dbReference type="AlphaFoldDB" id="A0A563DSP5"/>
<dbReference type="PROSITE" id="PS51898">
    <property type="entry name" value="TYR_RECOMBINASE"/>
    <property type="match status" value="1"/>
</dbReference>
<feature type="domain" description="Core-binding (CB)" evidence="7">
    <location>
        <begin position="1"/>
        <end position="84"/>
    </location>
</feature>
<accession>A0A563DSP5</accession>
<dbReference type="InterPro" id="IPR011010">
    <property type="entry name" value="DNA_brk_join_enz"/>
</dbReference>
<comment type="similarity">
    <text evidence="1">Belongs to the 'phage' integrase family.</text>
</comment>
<dbReference type="Proteomes" id="UP000320244">
    <property type="component" value="Unassembled WGS sequence"/>
</dbReference>
<comment type="caution">
    <text evidence="8">The sequence shown here is derived from an EMBL/GenBank/DDBJ whole genome shotgun (WGS) entry which is preliminary data.</text>
</comment>
<dbReference type="GO" id="GO:0006310">
    <property type="term" value="P:DNA recombination"/>
    <property type="evidence" value="ECO:0007669"/>
    <property type="project" value="UniProtKB-KW"/>
</dbReference>
<dbReference type="PANTHER" id="PTHR30349">
    <property type="entry name" value="PHAGE INTEGRASE-RELATED"/>
    <property type="match status" value="1"/>
</dbReference>
<dbReference type="InterPro" id="IPR044068">
    <property type="entry name" value="CB"/>
</dbReference>
<keyword evidence="4" id="KW-0233">DNA recombination</keyword>
<proteinExistence type="inferred from homology"/>
<dbReference type="InterPro" id="IPR004107">
    <property type="entry name" value="Integrase_SAM-like_N"/>
</dbReference>
<evidence type="ECO:0000259" key="7">
    <source>
        <dbReference type="PROSITE" id="PS51900"/>
    </source>
</evidence>
<dbReference type="PANTHER" id="PTHR30349:SF41">
    <property type="entry name" value="INTEGRASE_RECOMBINASE PROTEIN MJ0367-RELATED"/>
    <property type="match status" value="1"/>
</dbReference>
<dbReference type="OrthoDB" id="1822491at2"/>
<evidence type="ECO:0000256" key="3">
    <source>
        <dbReference type="ARBA" id="ARBA00023125"/>
    </source>
</evidence>
<evidence type="ECO:0000256" key="4">
    <source>
        <dbReference type="ARBA" id="ARBA00023172"/>
    </source>
</evidence>
<gene>
    <name evidence="8" type="ORF">FGL98_21910</name>
</gene>
<keyword evidence="2" id="KW-0229">DNA integration</keyword>
<dbReference type="Gene3D" id="1.10.443.10">
    <property type="entry name" value="Intergrase catalytic core"/>
    <property type="match status" value="1"/>
</dbReference>
<dbReference type="SUPFAM" id="SSF56349">
    <property type="entry name" value="DNA breaking-rejoining enzymes"/>
    <property type="match status" value="1"/>
</dbReference>
<evidence type="ECO:0000259" key="6">
    <source>
        <dbReference type="PROSITE" id="PS51898"/>
    </source>
</evidence>
<dbReference type="GO" id="GO:0015074">
    <property type="term" value="P:DNA integration"/>
    <property type="evidence" value="ECO:0007669"/>
    <property type="project" value="UniProtKB-KW"/>
</dbReference>
<dbReference type="Pfam" id="PF02899">
    <property type="entry name" value="Phage_int_SAM_1"/>
    <property type="match status" value="1"/>
</dbReference>
<dbReference type="InterPro" id="IPR002104">
    <property type="entry name" value="Integrase_catalytic"/>
</dbReference>
<reference evidence="8 9" key="2">
    <citation type="submission" date="2019-08" db="EMBL/GenBank/DDBJ databases">
        <title>Jejuicoccus antrihumi gen. nov., sp. nov., a new member of the family Dermacoccaceae isolated from a cave.</title>
        <authorList>
            <person name="Schumann P."/>
            <person name="Kim I.S."/>
        </authorList>
    </citation>
    <scope>NUCLEOTIDE SEQUENCE [LARGE SCALE GENOMIC DNA]</scope>
    <source>
        <strain evidence="8 9">C5-26</strain>
    </source>
</reference>
<dbReference type="Pfam" id="PF00589">
    <property type="entry name" value="Phage_integrase"/>
    <property type="match status" value="1"/>
</dbReference>
<dbReference type="InterPro" id="IPR013762">
    <property type="entry name" value="Integrase-like_cat_sf"/>
</dbReference>
<evidence type="ECO:0000256" key="2">
    <source>
        <dbReference type="ARBA" id="ARBA00022908"/>
    </source>
</evidence>
<evidence type="ECO:0000313" key="8">
    <source>
        <dbReference type="EMBL" id="TWP33255.1"/>
    </source>
</evidence>
<name>A0A563DSP5_9MICO</name>
<dbReference type="InterPro" id="IPR050090">
    <property type="entry name" value="Tyrosine_recombinase_XerCD"/>
</dbReference>
<reference evidence="8 9" key="1">
    <citation type="submission" date="2019-05" db="EMBL/GenBank/DDBJ databases">
        <authorList>
            <person name="Lee S.D."/>
        </authorList>
    </citation>
    <scope>NUCLEOTIDE SEQUENCE [LARGE SCALE GENOMIC DNA]</scope>
    <source>
        <strain evidence="8 9">C5-26</strain>
    </source>
</reference>
<evidence type="ECO:0000256" key="1">
    <source>
        <dbReference type="ARBA" id="ARBA00008857"/>
    </source>
</evidence>
<dbReference type="PROSITE" id="PS51900">
    <property type="entry name" value="CB"/>
    <property type="match status" value="1"/>
</dbReference>
<protein>
    <submittedName>
        <fullName evidence="8">Integrase</fullName>
    </submittedName>
</protein>
<dbReference type="GO" id="GO:0003677">
    <property type="term" value="F:DNA binding"/>
    <property type="evidence" value="ECO:0007669"/>
    <property type="project" value="UniProtKB-UniRule"/>
</dbReference>
<evidence type="ECO:0000256" key="5">
    <source>
        <dbReference type="PROSITE-ProRule" id="PRU01248"/>
    </source>
</evidence>